<dbReference type="Proteomes" id="UP000218231">
    <property type="component" value="Unassembled WGS sequence"/>
</dbReference>
<gene>
    <name evidence="4" type="ORF">WR25_09320</name>
</gene>
<dbReference type="PANTHER" id="PTHR10858:SF31">
    <property type="entry name" value="DEOXYRIBONUCLEASE-2"/>
    <property type="match status" value="1"/>
</dbReference>
<name>A0A2A2L5G8_9BILA</name>
<evidence type="ECO:0000256" key="1">
    <source>
        <dbReference type="ARBA" id="ARBA00007527"/>
    </source>
</evidence>
<reference evidence="4 5" key="1">
    <citation type="journal article" date="2017" name="Curr. Biol.">
        <title>Genome architecture and evolution of a unichromosomal asexual nematode.</title>
        <authorList>
            <person name="Fradin H."/>
            <person name="Zegar C."/>
            <person name="Gutwein M."/>
            <person name="Lucas J."/>
            <person name="Kovtun M."/>
            <person name="Corcoran D."/>
            <person name="Baugh L.R."/>
            <person name="Kiontke K."/>
            <person name="Gunsalus K."/>
            <person name="Fitch D.H."/>
            <person name="Piano F."/>
        </authorList>
    </citation>
    <scope>NUCLEOTIDE SEQUENCE [LARGE SCALE GENOMIC DNA]</scope>
    <source>
        <strain evidence="4">PF1309</strain>
    </source>
</reference>
<protein>
    <submittedName>
        <fullName evidence="4">Uncharacterized protein</fullName>
    </submittedName>
</protein>
<proteinExistence type="inferred from homology"/>
<dbReference type="Pfam" id="PF03265">
    <property type="entry name" value="DNase_II"/>
    <property type="match status" value="1"/>
</dbReference>
<dbReference type="PANTHER" id="PTHR10858">
    <property type="entry name" value="DEOXYRIBONUCLEASE II"/>
    <property type="match status" value="1"/>
</dbReference>
<dbReference type="OrthoDB" id="10261598at2759"/>
<dbReference type="GO" id="GO:0006309">
    <property type="term" value="P:apoptotic DNA fragmentation"/>
    <property type="evidence" value="ECO:0007669"/>
    <property type="project" value="TreeGrafter"/>
</dbReference>
<dbReference type="CDD" id="cd09120">
    <property type="entry name" value="PLDc_DNaseII_1"/>
    <property type="match status" value="1"/>
</dbReference>
<evidence type="ECO:0000313" key="4">
    <source>
        <dbReference type="EMBL" id="PAV81335.1"/>
    </source>
</evidence>
<comment type="similarity">
    <text evidence="1">Belongs to the DNase II family.</text>
</comment>
<dbReference type="CDD" id="cd09121">
    <property type="entry name" value="PLDc_DNaseII_2"/>
    <property type="match status" value="1"/>
</dbReference>
<evidence type="ECO:0000256" key="3">
    <source>
        <dbReference type="SAM" id="SignalP"/>
    </source>
</evidence>
<dbReference type="InterPro" id="IPR004947">
    <property type="entry name" value="DNase_II"/>
</dbReference>
<accession>A0A2A2L5G8</accession>
<comment type="caution">
    <text evidence="4">The sequence shown here is derived from an EMBL/GenBank/DDBJ whole genome shotgun (WGS) entry which is preliminary data.</text>
</comment>
<keyword evidence="2" id="KW-0378">Hydrolase</keyword>
<dbReference type="GO" id="GO:0004531">
    <property type="term" value="F:deoxyribonuclease II activity"/>
    <property type="evidence" value="ECO:0007669"/>
    <property type="project" value="InterPro"/>
</dbReference>
<feature type="chain" id="PRO_5012719757" evidence="3">
    <location>
        <begin position="16"/>
        <end position="346"/>
    </location>
</feature>
<dbReference type="EMBL" id="LIAE01007184">
    <property type="protein sequence ID" value="PAV81335.1"/>
    <property type="molecule type" value="Genomic_DNA"/>
</dbReference>
<keyword evidence="5" id="KW-1185">Reference proteome</keyword>
<organism evidence="4 5">
    <name type="scientific">Diploscapter pachys</name>
    <dbReference type="NCBI Taxonomy" id="2018661"/>
    <lineage>
        <taxon>Eukaryota</taxon>
        <taxon>Metazoa</taxon>
        <taxon>Ecdysozoa</taxon>
        <taxon>Nematoda</taxon>
        <taxon>Chromadorea</taxon>
        <taxon>Rhabditida</taxon>
        <taxon>Rhabditina</taxon>
        <taxon>Rhabditomorpha</taxon>
        <taxon>Rhabditoidea</taxon>
        <taxon>Rhabditidae</taxon>
        <taxon>Diploscapter</taxon>
    </lineage>
</organism>
<dbReference type="AlphaFoldDB" id="A0A2A2L5G8"/>
<feature type="signal peptide" evidence="3">
    <location>
        <begin position="1"/>
        <end position="15"/>
    </location>
</feature>
<keyword evidence="3" id="KW-0732">Signal</keyword>
<dbReference type="STRING" id="2018661.A0A2A2L5G8"/>
<evidence type="ECO:0000313" key="5">
    <source>
        <dbReference type="Proteomes" id="UP000218231"/>
    </source>
</evidence>
<sequence length="346" mass="38590">MHGIVLLSLISGIHSTFTCVDQAGTPVDWWIIYKMPIVKDGSVPGVEQGLGFYYMDARSAGQWAASTKLLNETGHAISNTLKRFYDRRTDPLVFHTMYNDAPYVAENGSELSESTKFGHTKGVVAFDRVSGFWYVHSVPQFPPPDKYAYPVSGQDYGQTMLCMTFMHSELAKIGTQLYYNRPNIYSSFLPTEMAAANPDLVKAINAEYSTSPSSVIDLTTKDKVIFKSFAKSKYFDQDLYDNLVAPTLQTDLAVESWRRGGLITLQCSLTYVTNDALSMKVGNTTEFAYTKDHSKMARSTIARKPYLCIGDINRMTSQYLRGGGTLCINSKPVWQAFDVIATQNSC</sequence>
<evidence type="ECO:0000256" key="2">
    <source>
        <dbReference type="ARBA" id="ARBA00022801"/>
    </source>
</evidence>